<dbReference type="FunFam" id="4.10.280.10:FF:000001">
    <property type="entry name" value="Putative transcription factor 12"/>
    <property type="match status" value="1"/>
</dbReference>
<dbReference type="GO" id="GO:0000785">
    <property type="term" value="C:chromatin"/>
    <property type="evidence" value="ECO:0000318"/>
    <property type="project" value="GO_Central"/>
</dbReference>
<reference evidence="8" key="1">
    <citation type="journal article" date="2020" name="Nat. Ecol. Evol.">
        <title>Deeply conserved synteny resolves early events in vertebrate evolution.</title>
        <authorList>
            <person name="Simakov O."/>
            <person name="Marletaz F."/>
            <person name="Yue J.X."/>
            <person name="O'Connell B."/>
            <person name="Jenkins J."/>
            <person name="Brandt A."/>
            <person name="Calef R."/>
            <person name="Tung C.H."/>
            <person name="Huang T.K."/>
            <person name="Schmutz J."/>
            <person name="Satoh N."/>
            <person name="Yu J.K."/>
            <person name="Putnam N.H."/>
            <person name="Green R.E."/>
            <person name="Rokhsar D.S."/>
        </authorList>
    </citation>
    <scope>NUCLEOTIDE SEQUENCE [LARGE SCALE GENOMIC DNA]</scope>
    <source>
        <strain evidence="8">S238N-H82</strain>
    </source>
</reference>
<feature type="compositionally biased region" description="Basic and acidic residues" evidence="6">
    <location>
        <begin position="492"/>
        <end position="523"/>
    </location>
</feature>
<name>A0A9J7L7V6_BRAFL</name>
<feature type="compositionally biased region" description="Polar residues" evidence="6">
    <location>
        <begin position="539"/>
        <end position="553"/>
    </location>
</feature>
<keyword evidence="2" id="KW-0805">Transcription regulation</keyword>
<dbReference type="KEGG" id="bfo:118416630"/>
<comment type="subcellular location">
    <subcellularLocation>
        <location evidence="1">Nucleus</location>
    </subcellularLocation>
</comment>
<keyword evidence="3" id="KW-0238">DNA-binding</keyword>
<feature type="region of interest" description="Disordered" evidence="6">
    <location>
        <begin position="30"/>
        <end position="576"/>
    </location>
</feature>
<gene>
    <name evidence="9" type="primary">LOC118416630</name>
</gene>
<dbReference type="GO" id="GO:0000978">
    <property type="term" value="F:RNA polymerase II cis-regulatory region sequence-specific DNA binding"/>
    <property type="evidence" value="ECO:0000318"/>
    <property type="project" value="GO_Central"/>
</dbReference>
<evidence type="ECO:0000313" key="8">
    <source>
        <dbReference type="Proteomes" id="UP000001554"/>
    </source>
</evidence>
<dbReference type="GO" id="GO:0006357">
    <property type="term" value="P:regulation of transcription by RNA polymerase II"/>
    <property type="evidence" value="ECO:0000318"/>
    <property type="project" value="GO_Central"/>
</dbReference>
<evidence type="ECO:0000259" key="7">
    <source>
        <dbReference type="PROSITE" id="PS50888"/>
    </source>
</evidence>
<evidence type="ECO:0000256" key="3">
    <source>
        <dbReference type="ARBA" id="ARBA00023125"/>
    </source>
</evidence>
<dbReference type="Proteomes" id="UP000001554">
    <property type="component" value="Chromosome 5"/>
</dbReference>
<evidence type="ECO:0000256" key="1">
    <source>
        <dbReference type="ARBA" id="ARBA00004123"/>
    </source>
</evidence>
<feature type="compositionally biased region" description="Low complexity" evidence="6">
    <location>
        <begin position="328"/>
        <end position="369"/>
    </location>
</feature>
<dbReference type="GeneID" id="118416630"/>
<dbReference type="RefSeq" id="XP_035677682.1">
    <property type="nucleotide sequence ID" value="XM_035821789.1"/>
</dbReference>
<feature type="domain" description="BHLH" evidence="7">
    <location>
        <begin position="573"/>
        <end position="626"/>
    </location>
</feature>
<dbReference type="InterPro" id="IPR051098">
    <property type="entry name" value="NeuroDiff_E-box_TFs"/>
</dbReference>
<dbReference type="GO" id="GO:0005667">
    <property type="term" value="C:transcription regulator complex"/>
    <property type="evidence" value="ECO:0000318"/>
    <property type="project" value="GO_Central"/>
</dbReference>
<dbReference type="Pfam" id="PF00010">
    <property type="entry name" value="HLH"/>
    <property type="match status" value="1"/>
</dbReference>
<evidence type="ECO:0000256" key="6">
    <source>
        <dbReference type="SAM" id="MobiDB-lite"/>
    </source>
</evidence>
<dbReference type="PANTHER" id="PTHR11793:SF13">
    <property type="entry name" value="PROTEIN DAUGHTERLESS"/>
    <property type="match status" value="1"/>
</dbReference>
<evidence type="ECO:0000256" key="5">
    <source>
        <dbReference type="ARBA" id="ARBA00023242"/>
    </source>
</evidence>
<dbReference type="SUPFAM" id="SSF47459">
    <property type="entry name" value="HLH, helix-loop-helix DNA-binding domain"/>
    <property type="match status" value="1"/>
</dbReference>
<feature type="compositionally biased region" description="Low complexity" evidence="6">
    <location>
        <begin position="460"/>
        <end position="472"/>
    </location>
</feature>
<evidence type="ECO:0000313" key="9">
    <source>
        <dbReference type="RefSeq" id="XP_035677682.1"/>
    </source>
</evidence>
<feature type="compositionally biased region" description="Low complexity" evidence="6">
    <location>
        <begin position="282"/>
        <end position="319"/>
    </location>
</feature>
<keyword evidence="8" id="KW-1185">Reference proteome</keyword>
<accession>A0A9J7L7V6</accession>
<keyword evidence="5" id="KW-0539">Nucleus</keyword>
<evidence type="ECO:0000256" key="2">
    <source>
        <dbReference type="ARBA" id="ARBA00023015"/>
    </source>
</evidence>
<feature type="compositionally biased region" description="Low complexity" evidence="6">
    <location>
        <begin position="147"/>
        <end position="159"/>
    </location>
</feature>
<keyword evidence="4" id="KW-0804">Transcription</keyword>
<dbReference type="GO" id="GO:0005634">
    <property type="term" value="C:nucleus"/>
    <property type="evidence" value="ECO:0007669"/>
    <property type="project" value="UniProtKB-SubCell"/>
</dbReference>
<protein>
    <submittedName>
        <fullName evidence="9">Transcription factor 12-like</fullName>
    </submittedName>
</protein>
<dbReference type="InterPro" id="IPR011598">
    <property type="entry name" value="bHLH_dom"/>
</dbReference>
<feature type="compositionally biased region" description="Polar residues" evidence="6">
    <location>
        <begin position="187"/>
        <end position="205"/>
    </location>
</feature>
<reference evidence="9" key="2">
    <citation type="submission" date="2025-08" db="UniProtKB">
        <authorList>
            <consortium name="RefSeq"/>
        </authorList>
    </citation>
    <scope>IDENTIFICATION</scope>
    <source>
        <strain evidence="9">S238N-H82</strain>
        <tissue evidence="9">Testes</tissue>
    </source>
</reference>
<dbReference type="AlphaFoldDB" id="A0A9J7L7V6"/>
<dbReference type="PANTHER" id="PTHR11793">
    <property type="entry name" value="BASIC HELIX-LOOP-HELIX TRANSCRIPTION FACTOR"/>
    <property type="match status" value="1"/>
</dbReference>
<dbReference type="GO" id="GO:0046983">
    <property type="term" value="F:protein dimerization activity"/>
    <property type="evidence" value="ECO:0007669"/>
    <property type="project" value="InterPro"/>
</dbReference>
<feature type="compositionally biased region" description="Basic and acidic residues" evidence="6">
    <location>
        <begin position="566"/>
        <end position="576"/>
    </location>
</feature>
<dbReference type="PROSITE" id="PS50888">
    <property type="entry name" value="BHLH"/>
    <property type="match status" value="1"/>
</dbReference>
<dbReference type="OrthoDB" id="10034090at2759"/>
<dbReference type="InterPro" id="IPR036638">
    <property type="entry name" value="HLH_DNA-bd_sf"/>
</dbReference>
<evidence type="ECO:0000256" key="4">
    <source>
        <dbReference type="ARBA" id="ARBA00023163"/>
    </source>
</evidence>
<dbReference type="Gene3D" id="4.10.280.10">
    <property type="entry name" value="Helix-loop-helix DNA-binding domain"/>
    <property type="match status" value="1"/>
</dbReference>
<organism evidence="8 9">
    <name type="scientific">Branchiostoma floridae</name>
    <name type="common">Florida lancelet</name>
    <name type="synonym">Amphioxus</name>
    <dbReference type="NCBI Taxonomy" id="7739"/>
    <lineage>
        <taxon>Eukaryota</taxon>
        <taxon>Metazoa</taxon>
        <taxon>Chordata</taxon>
        <taxon>Cephalochordata</taxon>
        <taxon>Leptocardii</taxon>
        <taxon>Amphioxiformes</taxon>
        <taxon>Branchiostomatidae</taxon>
        <taxon>Branchiostoma</taxon>
    </lineage>
</organism>
<proteinExistence type="predicted"/>
<dbReference type="GO" id="GO:0000981">
    <property type="term" value="F:DNA-binding transcription factor activity, RNA polymerase II-specific"/>
    <property type="evidence" value="ECO:0000318"/>
    <property type="project" value="GO_Central"/>
</dbReference>
<dbReference type="OMA" id="HYQPYGS"/>
<sequence>MSAMNPAERMAALGTDKELNDLLDFSAMFLPPSHGGPGRGDPRAVAERASMQEMAHGPARGMRPGMEEVGGGPWSHGPSFESSRGYPPDGTPFSEGMRERRLSHDSLSPPFITSGSMPSVPPYPFSTSRDGGPGVPGMSRDVPLPSPNSSSPFYPFSSPAQRRPLPEPSSTAKRRKGSGHGGLPVYSPSSSDEFNRASPSYTSPKPSGMYGDEYFSGAHSSPDPWGTGGVPSAYPSILTSTSSHIPPAPGAAFSSIHHNPDSMGYGPPSLPPMNTFRGSSLSHNSSSPFVSMSSVNSSDSVVPSSVTASGSTAVTSQSSDALGKALASIYSEPTSSSFPSNPSTPAGPGSPPALTGPTGQWSRPTSRNPTSPPGQPFESHLHALQSRVEERLDDAIHVLRNHAATEEPPMGSGSSLHPMGGLLAPANGGPFGPQGSEYSQSGMSSHLLGPGAVSSSLPGSQTVPTQSVTSSTDLGKSQEPFHTLQGSGVASGDREGVVKVEKVETKENVSKSKDKDKDGKDSGKAVQNSKPKKSRPPSQSTRDSFVNSPTSSLDEGPIPEDETPEERERRERDRRAANNARERLRVRDINEAFRELGRMCSLHLNTDKPQTKLTTLHQAVEVITDLERQVRERNLNPKAACLKRREEEKVETSQALQEHAVAAGAPASTDQASITGMLTTLSSQFK</sequence>
<dbReference type="SMART" id="SM00353">
    <property type="entry name" value="HLH"/>
    <property type="match status" value="1"/>
</dbReference>
<feature type="compositionally biased region" description="Basic and acidic residues" evidence="6">
    <location>
        <begin position="387"/>
        <end position="397"/>
    </location>
</feature>